<dbReference type="InterPro" id="IPR029044">
    <property type="entry name" value="Nucleotide-diphossugar_trans"/>
</dbReference>
<dbReference type="GO" id="GO:0016757">
    <property type="term" value="F:glycosyltransferase activity"/>
    <property type="evidence" value="ECO:0007669"/>
    <property type="project" value="UniProtKB-KW"/>
</dbReference>
<keyword evidence="6" id="KW-1185">Reference proteome</keyword>
<evidence type="ECO:0000313" key="6">
    <source>
        <dbReference type="Proteomes" id="UP000008386"/>
    </source>
</evidence>
<evidence type="ECO:0000256" key="2">
    <source>
        <dbReference type="ARBA" id="ARBA00022676"/>
    </source>
</evidence>
<dbReference type="Proteomes" id="UP000008386">
    <property type="component" value="Chromosome"/>
</dbReference>
<accession>F8AHY6</accession>
<feature type="domain" description="Glycosyltransferase 2-like" evidence="4">
    <location>
        <begin position="6"/>
        <end position="61"/>
    </location>
</feature>
<keyword evidence="3 5" id="KW-0808">Transferase</keyword>
<evidence type="ECO:0000259" key="4">
    <source>
        <dbReference type="Pfam" id="PF00535"/>
    </source>
</evidence>
<evidence type="ECO:0000313" key="5">
    <source>
        <dbReference type="EMBL" id="AEH25443.1"/>
    </source>
</evidence>
<dbReference type="RefSeq" id="WP_013906499.1">
    <property type="nucleotide sequence ID" value="NC_015680.1"/>
</dbReference>
<name>F8AHY6_PYRYC</name>
<dbReference type="PANTHER" id="PTHR43179:SF12">
    <property type="entry name" value="GALACTOFURANOSYLTRANSFERASE GLFT2"/>
    <property type="match status" value="1"/>
</dbReference>
<dbReference type="PANTHER" id="PTHR43179">
    <property type="entry name" value="RHAMNOSYLTRANSFERASE WBBL"/>
    <property type="match status" value="1"/>
</dbReference>
<dbReference type="OrthoDB" id="46222at2157"/>
<sequence length="323" mass="37665">MFPRVSIIILNWNGWRDTIECLESVYRITYPNYDVIVVDNGSKDNSIQKIKEYAEGKIKVHSKFFDYNPNNKPIRVFEVSEDDAKKGKFNRPLYEKFDVNRRMILIKNRDNYGFAGGNNVGIKFALSVLNPDYVMLLNNDTVVDKKFLDELVKVAESDKKIGIAGPLILYYDHPTIVWAFGTVALRGKPKSYILYTPIEVPWVIGCALLLKADLLRSVGLLDENIFLYGEEYDLCLRARSQSYYLYAVPTSTVIHKEKMDYILDKPYKLYYELKHFPYVLRKNYMGANFAYVFLRYYLGGTILKKSLLILKLLKNQKKEKCKR</sequence>
<organism evidence="5 6">
    <name type="scientific">Pyrococcus yayanosii (strain CH1 / JCM 16557)</name>
    <dbReference type="NCBI Taxonomy" id="529709"/>
    <lineage>
        <taxon>Archaea</taxon>
        <taxon>Methanobacteriati</taxon>
        <taxon>Methanobacteriota</taxon>
        <taxon>Thermococci</taxon>
        <taxon>Thermococcales</taxon>
        <taxon>Thermococcaceae</taxon>
        <taxon>Pyrococcus</taxon>
    </lineage>
</organism>
<evidence type="ECO:0000256" key="1">
    <source>
        <dbReference type="ARBA" id="ARBA00006739"/>
    </source>
</evidence>
<proteinExistence type="inferred from homology"/>
<dbReference type="STRING" id="529709.PYCH_17860"/>
<gene>
    <name evidence="5" type="ordered locus">PYCH_17860</name>
</gene>
<dbReference type="eggNOG" id="arCOG01383">
    <property type="taxonomic scope" value="Archaea"/>
</dbReference>
<dbReference type="AlphaFoldDB" id="F8AHY6"/>
<keyword evidence="2" id="KW-0328">Glycosyltransferase</keyword>
<comment type="similarity">
    <text evidence="1">Belongs to the glycosyltransferase 2 family.</text>
</comment>
<dbReference type="EMBL" id="CP002779">
    <property type="protein sequence ID" value="AEH25443.1"/>
    <property type="molecule type" value="Genomic_DNA"/>
</dbReference>
<dbReference type="CDD" id="cd04186">
    <property type="entry name" value="GT_2_like_c"/>
    <property type="match status" value="1"/>
</dbReference>
<dbReference type="Pfam" id="PF13641">
    <property type="entry name" value="Glyco_tranf_2_3"/>
    <property type="match status" value="1"/>
</dbReference>
<dbReference type="GeneID" id="10838348"/>
<evidence type="ECO:0000256" key="3">
    <source>
        <dbReference type="ARBA" id="ARBA00022679"/>
    </source>
</evidence>
<dbReference type="Pfam" id="PF00535">
    <property type="entry name" value="Glycos_transf_2"/>
    <property type="match status" value="1"/>
</dbReference>
<dbReference type="InterPro" id="IPR001173">
    <property type="entry name" value="Glyco_trans_2-like"/>
</dbReference>
<protein>
    <submittedName>
        <fullName evidence="5">Glycosyltransferase</fullName>
    </submittedName>
</protein>
<reference evidence="5 6" key="1">
    <citation type="journal article" date="2011" name="J. Bacteriol.">
        <title>Complete genome sequence of the obligate piezophilic hyperthermophilic archaeon Pyrococcus yayanosii CH1.</title>
        <authorList>
            <person name="Jun X."/>
            <person name="Lupeng L."/>
            <person name="Minjuan X."/>
            <person name="Oger P."/>
            <person name="Fengping W."/>
            <person name="Jebbar M."/>
            <person name="Xiang X."/>
        </authorList>
    </citation>
    <scope>NUCLEOTIDE SEQUENCE [LARGE SCALE GENOMIC DNA]</scope>
    <source>
        <strain evidence="6">CH1 / JCM 16557</strain>
    </source>
</reference>
<dbReference type="Gene3D" id="3.90.550.10">
    <property type="entry name" value="Spore Coat Polysaccharide Biosynthesis Protein SpsA, Chain A"/>
    <property type="match status" value="1"/>
</dbReference>
<dbReference type="SUPFAM" id="SSF53448">
    <property type="entry name" value="Nucleotide-diphospho-sugar transferases"/>
    <property type="match status" value="1"/>
</dbReference>
<dbReference type="HOGENOM" id="CLU_023845_4_1_2"/>
<dbReference type="KEGG" id="pya:PYCH_17860"/>